<name>A0A845UWP3_9GAMM</name>
<accession>A0A845UWP3</accession>
<dbReference type="Proteomes" id="UP000484885">
    <property type="component" value="Unassembled WGS sequence"/>
</dbReference>
<evidence type="ECO:0000313" key="1">
    <source>
        <dbReference type="EMBL" id="NDY96273.1"/>
    </source>
</evidence>
<gene>
    <name evidence="1" type="ORF">G3I74_11080</name>
</gene>
<sequence length="125" mass="13859">MDSKNYARIEVVRNVYVELKTKAHLGRGKFDFTLAIDALQSVDAKLAETLDYIRVPFGCSVDPYDVFADMGFGRAFCLPAEKGNLLQNLDLCADYKKDYPSFLAGLNSLICLPSENDIRLGLGSL</sequence>
<protein>
    <submittedName>
        <fullName evidence="1">Uncharacterized protein</fullName>
    </submittedName>
</protein>
<dbReference type="AlphaFoldDB" id="A0A845UWP3"/>
<proteinExistence type="predicted"/>
<comment type="caution">
    <text evidence="1">The sequence shown here is derived from an EMBL/GenBank/DDBJ whole genome shotgun (WGS) entry which is preliminary data.</text>
</comment>
<dbReference type="EMBL" id="JAAGSC010000042">
    <property type="protein sequence ID" value="NDY96273.1"/>
    <property type="molecule type" value="Genomic_DNA"/>
</dbReference>
<reference evidence="1 2" key="1">
    <citation type="submission" date="2020-02" db="EMBL/GenBank/DDBJ databases">
        <authorList>
            <person name="Zhang X.-Y."/>
        </authorList>
    </citation>
    <scope>NUCLEOTIDE SEQUENCE [LARGE SCALE GENOMIC DNA]</scope>
    <source>
        <strain evidence="1 2">C33</strain>
    </source>
</reference>
<organism evidence="1 2">
    <name type="scientific">Wenzhouxiangella limi</name>
    <dbReference type="NCBI Taxonomy" id="2707351"/>
    <lineage>
        <taxon>Bacteria</taxon>
        <taxon>Pseudomonadati</taxon>
        <taxon>Pseudomonadota</taxon>
        <taxon>Gammaproteobacteria</taxon>
        <taxon>Chromatiales</taxon>
        <taxon>Wenzhouxiangellaceae</taxon>
        <taxon>Wenzhouxiangella</taxon>
    </lineage>
</organism>
<keyword evidence="2" id="KW-1185">Reference proteome</keyword>
<dbReference type="RefSeq" id="WP_164211678.1">
    <property type="nucleotide sequence ID" value="NZ_JAAGSC010000042.1"/>
</dbReference>
<evidence type="ECO:0000313" key="2">
    <source>
        <dbReference type="Proteomes" id="UP000484885"/>
    </source>
</evidence>